<dbReference type="KEGG" id="ccin:107266188"/>
<feature type="transmembrane region" description="Helical" evidence="1">
    <location>
        <begin position="28"/>
        <end position="47"/>
    </location>
</feature>
<keyword evidence="1" id="KW-1133">Transmembrane helix</keyword>
<evidence type="ECO:0000256" key="1">
    <source>
        <dbReference type="SAM" id="Phobius"/>
    </source>
</evidence>
<dbReference type="GeneID" id="107266188"/>
<keyword evidence="1" id="KW-0812">Transmembrane</keyword>
<keyword evidence="1" id="KW-0472">Membrane</keyword>
<protein>
    <submittedName>
        <fullName evidence="3">Uncharacterized protein LOC107266188 isoform X1</fullName>
    </submittedName>
</protein>
<name>A0AAJ7RE11_CEPCN</name>
<accession>A0AAJ7RE11</accession>
<evidence type="ECO:0000313" key="3">
    <source>
        <dbReference type="RefSeq" id="XP_024939222.1"/>
    </source>
</evidence>
<reference evidence="3" key="1">
    <citation type="submission" date="2025-08" db="UniProtKB">
        <authorList>
            <consortium name="RefSeq"/>
        </authorList>
    </citation>
    <scope>IDENTIFICATION</scope>
</reference>
<keyword evidence="2" id="KW-1185">Reference proteome</keyword>
<dbReference type="AlphaFoldDB" id="A0AAJ7RE11"/>
<evidence type="ECO:0000313" key="2">
    <source>
        <dbReference type="Proteomes" id="UP000694920"/>
    </source>
</evidence>
<sequence>MEHPVSVLGLNVPECYVYRGSGGSSTPLYLRNGLLFILLFFVSPPGIHSLRHLETRTPRLAGEFLDSRRSRRRSPVQFNDEKMLFLWSREPVPGPRAGPWFAWFATAVLLWRCRRRLAKAILAISPFRIFRKAVAPISIPNSKLARERSSPMMELHPKHSTGIKTRVKRLYTGDGLHVSSSSMQVSQQVNYRVTRSGRIYGKYPNKTVVTKRH</sequence>
<proteinExistence type="predicted"/>
<gene>
    <name evidence="3" type="primary">LOC107266188</name>
</gene>
<dbReference type="RefSeq" id="XP_024939222.1">
    <property type="nucleotide sequence ID" value="XM_025083454.1"/>
</dbReference>
<dbReference type="Proteomes" id="UP000694920">
    <property type="component" value="Unplaced"/>
</dbReference>
<organism evidence="2 3">
    <name type="scientific">Cephus cinctus</name>
    <name type="common">Wheat stem sawfly</name>
    <dbReference type="NCBI Taxonomy" id="211228"/>
    <lineage>
        <taxon>Eukaryota</taxon>
        <taxon>Metazoa</taxon>
        <taxon>Ecdysozoa</taxon>
        <taxon>Arthropoda</taxon>
        <taxon>Hexapoda</taxon>
        <taxon>Insecta</taxon>
        <taxon>Pterygota</taxon>
        <taxon>Neoptera</taxon>
        <taxon>Endopterygota</taxon>
        <taxon>Hymenoptera</taxon>
        <taxon>Cephoidea</taxon>
        <taxon>Cephidae</taxon>
        <taxon>Cephus</taxon>
    </lineage>
</organism>